<dbReference type="Proteomes" id="UP000744676">
    <property type="component" value="Unassembled WGS sequence"/>
</dbReference>
<sequence length="82" mass="9049">MDADPDIAVGTLKVHAEVLSEIINSFIEGFTVRSLVVGLSTATIGFGIIYMSNFAFGYWRAKLYYSQTQAQQPVEMGTLKLK</sequence>
<gene>
    <name evidence="1" type="ORF">D0Z00_002597</name>
</gene>
<organism evidence="1 2">
    <name type="scientific">Geotrichum galactomycetum</name>
    <dbReference type="NCBI Taxonomy" id="27317"/>
    <lineage>
        <taxon>Eukaryota</taxon>
        <taxon>Fungi</taxon>
        <taxon>Dikarya</taxon>
        <taxon>Ascomycota</taxon>
        <taxon>Saccharomycotina</taxon>
        <taxon>Dipodascomycetes</taxon>
        <taxon>Dipodascales</taxon>
        <taxon>Dipodascaceae</taxon>
        <taxon>Geotrichum</taxon>
    </lineage>
</organism>
<evidence type="ECO:0000313" key="2">
    <source>
        <dbReference type="Proteomes" id="UP000744676"/>
    </source>
</evidence>
<accession>A0ACB6V3P4</accession>
<dbReference type="EMBL" id="QVQA01000077">
    <property type="protein sequence ID" value="KAF5096937.1"/>
    <property type="molecule type" value="Genomic_DNA"/>
</dbReference>
<protein>
    <submittedName>
        <fullName evidence="1">Uncharacterized protein</fullName>
    </submittedName>
</protein>
<reference evidence="1 2" key="1">
    <citation type="journal article" date="2020" name="Front. Microbiol.">
        <title>Phenotypic and Genetic Characterization of the Cheese Ripening Yeast Geotrichum candidum.</title>
        <authorList>
            <person name="Perkins V."/>
            <person name="Vignola S."/>
            <person name="Lessard M.H."/>
            <person name="Plante P.L."/>
            <person name="Corbeil J."/>
            <person name="Dugat-Bony E."/>
            <person name="Frenette M."/>
            <person name="Labrie S."/>
        </authorList>
    </citation>
    <scope>NUCLEOTIDE SEQUENCE [LARGE SCALE GENOMIC DNA]</scope>
    <source>
        <strain evidence="1 2">LMA-1147</strain>
    </source>
</reference>
<keyword evidence="2" id="KW-1185">Reference proteome</keyword>
<name>A0ACB6V3P4_9ASCO</name>
<proteinExistence type="predicted"/>
<comment type="caution">
    <text evidence="1">The sequence shown here is derived from an EMBL/GenBank/DDBJ whole genome shotgun (WGS) entry which is preliminary data.</text>
</comment>
<evidence type="ECO:0000313" key="1">
    <source>
        <dbReference type="EMBL" id="KAF5096937.1"/>
    </source>
</evidence>